<reference evidence="2 3" key="1">
    <citation type="submission" date="2023-04" db="EMBL/GenBank/DDBJ databases">
        <title>Genome sequence of Halobacillus naozhouensis KACC 21980.</title>
        <authorList>
            <person name="Kim S."/>
            <person name="Heo J."/>
            <person name="Kwon S.-W."/>
        </authorList>
    </citation>
    <scope>NUCLEOTIDE SEQUENCE [LARGE SCALE GENOMIC DNA]</scope>
    <source>
        <strain evidence="2 3">KCTC 13234</strain>
    </source>
</reference>
<evidence type="ECO:0000313" key="2">
    <source>
        <dbReference type="EMBL" id="WFT76111.1"/>
    </source>
</evidence>
<feature type="transmembrane region" description="Helical" evidence="1">
    <location>
        <begin position="94"/>
        <end position="114"/>
    </location>
</feature>
<gene>
    <name evidence="2" type="ORF">P9989_07045</name>
</gene>
<evidence type="ECO:0000313" key="3">
    <source>
        <dbReference type="Proteomes" id="UP001221597"/>
    </source>
</evidence>
<name>A0ABY8J202_9BACI</name>
<keyword evidence="1" id="KW-0472">Membrane</keyword>
<dbReference type="RefSeq" id="WP_283078068.1">
    <property type="nucleotide sequence ID" value="NZ_CP121671.1"/>
</dbReference>
<dbReference type="EMBL" id="CP121671">
    <property type="protein sequence ID" value="WFT76111.1"/>
    <property type="molecule type" value="Genomic_DNA"/>
</dbReference>
<feature type="transmembrane region" description="Helical" evidence="1">
    <location>
        <begin position="36"/>
        <end position="57"/>
    </location>
</feature>
<keyword evidence="3" id="KW-1185">Reference proteome</keyword>
<protein>
    <submittedName>
        <fullName evidence="2">Uncharacterized protein</fullName>
    </submittedName>
</protein>
<keyword evidence="1" id="KW-1133">Transmembrane helix</keyword>
<keyword evidence="1" id="KW-0812">Transmembrane</keyword>
<evidence type="ECO:0000256" key="1">
    <source>
        <dbReference type="SAM" id="Phobius"/>
    </source>
</evidence>
<sequence length="136" mass="14906">MNKSVLIGLYVGLLSGIAAAATAYLVSALTGLWFSQLNVVSILLASLISNIIGGVIFTKFFQKTSRPKLYYVLLTAGVTLLLTVFDIANPPAENFGIVAHPVHIVVALFSMWLIPRWLKREGKSFVDTEQREPKTL</sequence>
<feature type="transmembrane region" description="Helical" evidence="1">
    <location>
        <begin position="69"/>
        <end position="88"/>
    </location>
</feature>
<accession>A0ABY8J202</accession>
<proteinExistence type="predicted"/>
<dbReference type="Proteomes" id="UP001221597">
    <property type="component" value="Chromosome"/>
</dbReference>
<organism evidence="2 3">
    <name type="scientific">Halobacillus naozhouensis</name>
    <dbReference type="NCBI Taxonomy" id="554880"/>
    <lineage>
        <taxon>Bacteria</taxon>
        <taxon>Bacillati</taxon>
        <taxon>Bacillota</taxon>
        <taxon>Bacilli</taxon>
        <taxon>Bacillales</taxon>
        <taxon>Bacillaceae</taxon>
        <taxon>Halobacillus</taxon>
    </lineage>
</organism>